<dbReference type="InterPro" id="IPR000160">
    <property type="entry name" value="GGDEF_dom"/>
</dbReference>
<dbReference type="EMBL" id="JACIDW010000002">
    <property type="protein sequence ID" value="MBB3963210.1"/>
    <property type="molecule type" value="Genomic_DNA"/>
</dbReference>
<gene>
    <name evidence="5" type="ORF">GGQ67_000835</name>
</gene>
<dbReference type="InterPro" id="IPR050469">
    <property type="entry name" value="Diguanylate_Cyclase"/>
</dbReference>
<dbReference type="RefSeq" id="WP_343056467.1">
    <property type="nucleotide sequence ID" value="NZ_JACIDW010000002.1"/>
</dbReference>
<dbReference type="FunFam" id="3.30.70.270:FF:000001">
    <property type="entry name" value="Diguanylate cyclase domain protein"/>
    <property type="match status" value="1"/>
</dbReference>
<feature type="transmembrane region" description="Helical" evidence="3">
    <location>
        <begin position="31"/>
        <end position="52"/>
    </location>
</feature>
<comment type="caution">
    <text evidence="5">The sequence shown here is derived from an EMBL/GenBank/DDBJ whole genome shotgun (WGS) entry which is preliminary data.</text>
</comment>
<dbReference type="PANTHER" id="PTHR45138">
    <property type="entry name" value="REGULATORY COMPONENTS OF SENSORY TRANSDUCTION SYSTEM"/>
    <property type="match status" value="1"/>
</dbReference>
<sequence length="387" mass="40589">MNFAFMLPVMMLTFGCTFLVVSRFGSREAGLWAAGFLSAAVAFSVPMFFAWLPIPVQALSADALFLSAFFFYSGALLSRFRQPSRMVLRLGVCVVAYAALAYSVLVLESLPAELLISDIACSTLLVFAIGSSLGSARRTIDRILLGVASLIVVEAIVRNVILLVIFSPGGDLESFGTSTYAFVMQAGASVIALLFALSALAATTLDTVERYRDAAESDSLTGLLNRRGFEETTSRLRARGALKGAILLCDIDHFKRINDTFGHAAGDSVIAGLAELLKARLPDGAFAARFGGEEFVAFLPGAALADGGKVANAIRLAFSAAGQPDIAGVGKITASFGVACVASSDVSLTETIGRADAALYAAKDAGRNRVMLEGTPAQEAPAIHVAY</sequence>
<dbReference type="PANTHER" id="PTHR45138:SF9">
    <property type="entry name" value="DIGUANYLATE CYCLASE DGCM-RELATED"/>
    <property type="match status" value="1"/>
</dbReference>
<keyword evidence="3" id="KW-0812">Transmembrane</keyword>
<dbReference type="Pfam" id="PF00990">
    <property type="entry name" value="GGDEF"/>
    <property type="match status" value="1"/>
</dbReference>
<dbReference type="GO" id="GO:0005886">
    <property type="term" value="C:plasma membrane"/>
    <property type="evidence" value="ECO:0007669"/>
    <property type="project" value="TreeGrafter"/>
</dbReference>
<dbReference type="Proteomes" id="UP000582090">
    <property type="component" value="Unassembled WGS sequence"/>
</dbReference>
<feature type="transmembrane region" description="Helical" evidence="3">
    <location>
        <begin position="114"/>
        <end position="136"/>
    </location>
</feature>
<dbReference type="AlphaFoldDB" id="A0A7W6CLG9"/>
<evidence type="ECO:0000256" key="2">
    <source>
        <dbReference type="ARBA" id="ARBA00034247"/>
    </source>
</evidence>
<feature type="transmembrane region" description="Helical" evidence="3">
    <location>
        <begin position="87"/>
        <end position="108"/>
    </location>
</feature>
<evidence type="ECO:0000259" key="4">
    <source>
        <dbReference type="PROSITE" id="PS50887"/>
    </source>
</evidence>
<dbReference type="EC" id="2.7.7.65" evidence="1"/>
<organism evidence="5 6">
    <name type="scientific">Rhizobium metallidurans</name>
    <dbReference type="NCBI Taxonomy" id="1265931"/>
    <lineage>
        <taxon>Bacteria</taxon>
        <taxon>Pseudomonadati</taxon>
        <taxon>Pseudomonadota</taxon>
        <taxon>Alphaproteobacteria</taxon>
        <taxon>Hyphomicrobiales</taxon>
        <taxon>Rhizobiaceae</taxon>
        <taxon>Rhizobium/Agrobacterium group</taxon>
        <taxon>Rhizobium</taxon>
    </lineage>
</organism>
<protein>
    <recommendedName>
        <fullName evidence="1">diguanylate cyclase</fullName>
        <ecNumber evidence="1">2.7.7.65</ecNumber>
    </recommendedName>
</protein>
<evidence type="ECO:0000256" key="1">
    <source>
        <dbReference type="ARBA" id="ARBA00012528"/>
    </source>
</evidence>
<feature type="transmembrane region" description="Helical" evidence="3">
    <location>
        <begin position="6"/>
        <end position="24"/>
    </location>
</feature>
<dbReference type="PROSITE" id="PS50887">
    <property type="entry name" value="GGDEF"/>
    <property type="match status" value="1"/>
</dbReference>
<dbReference type="Gene3D" id="3.30.70.270">
    <property type="match status" value="1"/>
</dbReference>
<dbReference type="InterPro" id="IPR043128">
    <property type="entry name" value="Rev_trsase/Diguanyl_cyclase"/>
</dbReference>
<proteinExistence type="predicted"/>
<reference evidence="5 6" key="1">
    <citation type="submission" date="2020-08" db="EMBL/GenBank/DDBJ databases">
        <title>Genomic Encyclopedia of Type Strains, Phase IV (KMG-IV): sequencing the most valuable type-strain genomes for metagenomic binning, comparative biology and taxonomic classification.</title>
        <authorList>
            <person name="Goeker M."/>
        </authorList>
    </citation>
    <scope>NUCLEOTIDE SEQUENCE [LARGE SCALE GENOMIC DNA]</scope>
    <source>
        <strain evidence="5 6">DSM 26575</strain>
    </source>
</reference>
<keyword evidence="3" id="KW-0472">Membrane</keyword>
<evidence type="ECO:0000256" key="3">
    <source>
        <dbReference type="SAM" id="Phobius"/>
    </source>
</evidence>
<accession>A0A7W6CLG9</accession>
<keyword evidence="6" id="KW-1185">Reference proteome</keyword>
<feature type="domain" description="GGDEF" evidence="4">
    <location>
        <begin position="242"/>
        <end position="375"/>
    </location>
</feature>
<dbReference type="NCBIfam" id="TIGR00254">
    <property type="entry name" value="GGDEF"/>
    <property type="match status" value="1"/>
</dbReference>
<feature type="transmembrane region" description="Helical" evidence="3">
    <location>
        <begin position="143"/>
        <end position="167"/>
    </location>
</feature>
<dbReference type="GO" id="GO:0043709">
    <property type="term" value="P:cell adhesion involved in single-species biofilm formation"/>
    <property type="evidence" value="ECO:0007669"/>
    <property type="project" value="TreeGrafter"/>
</dbReference>
<dbReference type="SMART" id="SM00267">
    <property type="entry name" value="GGDEF"/>
    <property type="match status" value="1"/>
</dbReference>
<evidence type="ECO:0000313" key="6">
    <source>
        <dbReference type="Proteomes" id="UP000582090"/>
    </source>
</evidence>
<evidence type="ECO:0000313" key="5">
    <source>
        <dbReference type="EMBL" id="MBB3963210.1"/>
    </source>
</evidence>
<dbReference type="CDD" id="cd01949">
    <property type="entry name" value="GGDEF"/>
    <property type="match status" value="1"/>
</dbReference>
<keyword evidence="3" id="KW-1133">Transmembrane helix</keyword>
<feature type="transmembrane region" description="Helical" evidence="3">
    <location>
        <begin position="58"/>
        <end position="75"/>
    </location>
</feature>
<dbReference type="GO" id="GO:0052621">
    <property type="term" value="F:diguanylate cyclase activity"/>
    <property type="evidence" value="ECO:0007669"/>
    <property type="project" value="UniProtKB-EC"/>
</dbReference>
<comment type="catalytic activity">
    <reaction evidence="2">
        <text>2 GTP = 3',3'-c-di-GMP + 2 diphosphate</text>
        <dbReference type="Rhea" id="RHEA:24898"/>
        <dbReference type="ChEBI" id="CHEBI:33019"/>
        <dbReference type="ChEBI" id="CHEBI:37565"/>
        <dbReference type="ChEBI" id="CHEBI:58805"/>
        <dbReference type="EC" id="2.7.7.65"/>
    </reaction>
</comment>
<name>A0A7W6CLG9_9HYPH</name>
<dbReference type="GO" id="GO:1902201">
    <property type="term" value="P:negative regulation of bacterial-type flagellum-dependent cell motility"/>
    <property type="evidence" value="ECO:0007669"/>
    <property type="project" value="TreeGrafter"/>
</dbReference>
<dbReference type="SUPFAM" id="SSF55073">
    <property type="entry name" value="Nucleotide cyclase"/>
    <property type="match status" value="1"/>
</dbReference>
<dbReference type="InterPro" id="IPR029787">
    <property type="entry name" value="Nucleotide_cyclase"/>
</dbReference>
<feature type="transmembrane region" description="Helical" evidence="3">
    <location>
        <begin position="179"/>
        <end position="202"/>
    </location>
</feature>